<feature type="signal peptide" evidence="7">
    <location>
        <begin position="1"/>
        <end position="19"/>
    </location>
</feature>
<dbReference type="SUPFAM" id="SSF46626">
    <property type="entry name" value="Cytochrome c"/>
    <property type="match status" value="1"/>
</dbReference>
<dbReference type="PANTHER" id="PTHR11961">
    <property type="entry name" value="CYTOCHROME C"/>
    <property type="match status" value="1"/>
</dbReference>
<dbReference type="GO" id="GO:0046872">
    <property type="term" value="F:metal ion binding"/>
    <property type="evidence" value="ECO:0007669"/>
    <property type="project" value="UniProtKB-KW"/>
</dbReference>
<feature type="domain" description="Cytochrome c" evidence="8">
    <location>
        <begin position="19"/>
        <end position="123"/>
    </location>
</feature>
<keyword evidence="5 6" id="KW-0408">Iron</keyword>
<evidence type="ECO:0000256" key="4">
    <source>
        <dbReference type="ARBA" id="ARBA00022982"/>
    </source>
</evidence>
<keyword evidence="1" id="KW-0813">Transport</keyword>
<sequence length="123" mass="12975">MRFALILPALLLATSPAIAAQPDGRQVFTQACAVCHADPAKADASPRIGPSLKGVVGRRAASDPKYTRYSAAMKKSGKVWDKATLSSYLASPRAVVPGTTMTYGGLADPARRAALIDYLSKNR</sequence>
<evidence type="ECO:0000256" key="2">
    <source>
        <dbReference type="ARBA" id="ARBA00022617"/>
    </source>
</evidence>
<organism evidence="9 10">
    <name type="scientific">Novosphingobium chloroacetimidivorans</name>
    <dbReference type="NCBI Taxonomy" id="1428314"/>
    <lineage>
        <taxon>Bacteria</taxon>
        <taxon>Pseudomonadati</taxon>
        <taxon>Pseudomonadota</taxon>
        <taxon>Alphaproteobacteria</taxon>
        <taxon>Sphingomonadales</taxon>
        <taxon>Sphingomonadaceae</taxon>
        <taxon>Novosphingobium</taxon>
    </lineage>
</organism>
<dbReference type="InterPro" id="IPR036909">
    <property type="entry name" value="Cyt_c-like_dom_sf"/>
</dbReference>
<dbReference type="AlphaFoldDB" id="A0A7W7NVV0"/>
<accession>A0A7W7NVV0</accession>
<dbReference type="EMBL" id="JACHLR010000007">
    <property type="protein sequence ID" value="MBB4858666.1"/>
    <property type="molecule type" value="Genomic_DNA"/>
</dbReference>
<dbReference type="Pfam" id="PF00034">
    <property type="entry name" value="Cytochrom_C"/>
    <property type="match status" value="1"/>
</dbReference>
<dbReference type="InterPro" id="IPR002327">
    <property type="entry name" value="Cyt_c_1A/1B"/>
</dbReference>
<keyword evidence="7" id="KW-0732">Signal</keyword>
<evidence type="ECO:0000313" key="9">
    <source>
        <dbReference type="EMBL" id="MBB4858666.1"/>
    </source>
</evidence>
<keyword evidence="2 6" id="KW-0349">Heme</keyword>
<reference evidence="9 10" key="1">
    <citation type="submission" date="2020-08" db="EMBL/GenBank/DDBJ databases">
        <title>Functional genomics of gut bacteria from endangered species of beetles.</title>
        <authorList>
            <person name="Carlos-Shanley C."/>
        </authorList>
    </citation>
    <scope>NUCLEOTIDE SEQUENCE [LARGE SCALE GENOMIC DNA]</scope>
    <source>
        <strain evidence="9 10">S00245</strain>
    </source>
</reference>
<keyword evidence="4" id="KW-0249">Electron transport</keyword>
<dbReference type="GO" id="GO:0020037">
    <property type="term" value="F:heme binding"/>
    <property type="evidence" value="ECO:0007669"/>
    <property type="project" value="InterPro"/>
</dbReference>
<proteinExistence type="predicted"/>
<dbReference type="GO" id="GO:0009055">
    <property type="term" value="F:electron transfer activity"/>
    <property type="evidence" value="ECO:0007669"/>
    <property type="project" value="InterPro"/>
</dbReference>
<comment type="caution">
    <text evidence="9">The sequence shown here is derived from an EMBL/GenBank/DDBJ whole genome shotgun (WGS) entry which is preliminary data.</text>
</comment>
<evidence type="ECO:0000313" key="10">
    <source>
        <dbReference type="Proteomes" id="UP000555448"/>
    </source>
</evidence>
<dbReference type="PRINTS" id="PR00604">
    <property type="entry name" value="CYTCHRMECIAB"/>
</dbReference>
<evidence type="ECO:0000256" key="6">
    <source>
        <dbReference type="PROSITE-ProRule" id="PRU00433"/>
    </source>
</evidence>
<name>A0A7W7NVV0_9SPHN</name>
<evidence type="ECO:0000256" key="1">
    <source>
        <dbReference type="ARBA" id="ARBA00022448"/>
    </source>
</evidence>
<keyword evidence="10" id="KW-1185">Reference proteome</keyword>
<dbReference type="Gene3D" id="1.10.760.10">
    <property type="entry name" value="Cytochrome c-like domain"/>
    <property type="match status" value="1"/>
</dbReference>
<dbReference type="InterPro" id="IPR009056">
    <property type="entry name" value="Cyt_c-like_dom"/>
</dbReference>
<keyword evidence="3 6" id="KW-0479">Metal-binding</keyword>
<evidence type="ECO:0000259" key="8">
    <source>
        <dbReference type="PROSITE" id="PS51007"/>
    </source>
</evidence>
<evidence type="ECO:0000256" key="7">
    <source>
        <dbReference type="SAM" id="SignalP"/>
    </source>
</evidence>
<feature type="chain" id="PRO_5030835714" evidence="7">
    <location>
        <begin position="20"/>
        <end position="123"/>
    </location>
</feature>
<dbReference type="Proteomes" id="UP000555448">
    <property type="component" value="Unassembled WGS sequence"/>
</dbReference>
<dbReference type="RefSeq" id="WP_184244539.1">
    <property type="nucleotide sequence ID" value="NZ_JACHLR010000007.1"/>
</dbReference>
<dbReference type="PROSITE" id="PS51007">
    <property type="entry name" value="CYTC"/>
    <property type="match status" value="1"/>
</dbReference>
<gene>
    <name evidence="9" type="ORF">HNO88_001992</name>
</gene>
<evidence type="ECO:0000256" key="5">
    <source>
        <dbReference type="ARBA" id="ARBA00023004"/>
    </source>
</evidence>
<evidence type="ECO:0000256" key="3">
    <source>
        <dbReference type="ARBA" id="ARBA00022723"/>
    </source>
</evidence>
<protein>
    <submittedName>
        <fullName evidence="9">Cytochrome c</fullName>
    </submittedName>
</protein>